<dbReference type="AlphaFoldDB" id="A0AAV2QWC8"/>
<comment type="caution">
    <text evidence="5">The sequence shown here is derived from an EMBL/GenBank/DDBJ whole genome shotgun (WGS) entry which is preliminary data.</text>
</comment>
<protein>
    <recommendedName>
        <fullName evidence="4">RING-type domain-containing protein</fullName>
    </recommendedName>
</protein>
<evidence type="ECO:0000256" key="3">
    <source>
        <dbReference type="PROSITE-ProRule" id="PRU00175"/>
    </source>
</evidence>
<dbReference type="Pfam" id="PF13639">
    <property type="entry name" value="zf-RING_2"/>
    <property type="match status" value="1"/>
</dbReference>
<dbReference type="GO" id="GO:0005886">
    <property type="term" value="C:plasma membrane"/>
    <property type="evidence" value="ECO:0007669"/>
    <property type="project" value="TreeGrafter"/>
</dbReference>
<keyword evidence="6" id="KW-1185">Reference proteome</keyword>
<proteinExistence type="predicted"/>
<accession>A0AAV2QWC8</accession>
<evidence type="ECO:0000256" key="2">
    <source>
        <dbReference type="ARBA" id="ARBA00022833"/>
    </source>
</evidence>
<keyword evidence="2" id="KW-0862">Zinc</keyword>
<evidence type="ECO:0000313" key="6">
    <source>
        <dbReference type="Proteomes" id="UP001497623"/>
    </source>
</evidence>
<organism evidence="5 6">
    <name type="scientific">Meganyctiphanes norvegica</name>
    <name type="common">Northern krill</name>
    <name type="synonym">Thysanopoda norvegica</name>
    <dbReference type="NCBI Taxonomy" id="48144"/>
    <lineage>
        <taxon>Eukaryota</taxon>
        <taxon>Metazoa</taxon>
        <taxon>Ecdysozoa</taxon>
        <taxon>Arthropoda</taxon>
        <taxon>Crustacea</taxon>
        <taxon>Multicrustacea</taxon>
        <taxon>Malacostraca</taxon>
        <taxon>Eumalacostraca</taxon>
        <taxon>Eucarida</taxon>
        <taxon>Euphausiacea</taxon>
        <taxon>Euphausiidae</taxon>
        <taxon>Meganyctiphanes</taxon>
    </lineage>
</organism>
<dbReference type="InterPro" id="IPR001841">
    <property type="entry name" value="Znf_RING"/>
</dbReference>
<dbReference type="SUPFAM" id="SSF57850">
    <property type="entry name" value="RING/U-box"/>
    <property type="match status" value="1"/>
</dbReference>
<keyword evidence="1 3" id="KW-0479">Metal-binding</keyword>
<name>A0AAV2QWC8_MEGNR</name>
<dbReference type="Gene3D" id="3.30.40.10">
    <property type="entry name" value="Zinc/RING finger domain, C3HC4 (zinc finger)"/>
    <property type="match status" value="1"/>
</dbReference>
<sequence>MDDKLNDFEEANKKKQKHLLCEAQEGSFFNYVFNMEKVITNKEQNFHQLTQLYNSHENLKKAAVNLFLKWIRPVEQQLVENNDLLPGLNEQIEIKWNEFQQENKKKENISLCKGQSEALMEYKNNMMKIHEMMSHQKQLSLEISHGKANAAAMDVFNKWSHFDLHETEMAKKAKNELEMSIKLHFSDIQNLNEMKLKIEHNKNVLDVHLEKVKEVCNNKKRITADEKVKEECDQEIQRLNHIQLNNKLKEKIDNYGKADEDQLWVWNACPLLLSCGHPCKEDWDKPCSVTCDELCTRKLECGHVCQNQCSMPCKPCSAPCEWMCDHQNCTEICGAPCVPCNEGCISPCKRAHACGHRCGGVDEEHEDHNCLPCLGCSGHSEEDCILCCYSLETNPAIQLECGHIFHGDCVRRLLKSGYNGPRITFAFTQCPLCKKMASHWSLSQELEPIKSLMKDVQQKALMRLEFEGLTNDKDIITPGAPHYKDPTSFAMAHYAYYMCFKCKKPYFGGAAVCEAGARDDADEFNPEELVCPGCTGIIVQDCQKHGKEYIGFKCRYCCSQARWFCFGTTHFCDQCHNDSGRLGRMSQFPKCPVGPGCIQLEGMCPLKIVHSPTGQEFALGCGICKNINEF</sequence>
<dbReference type="InterPro" id="IPR013083">
    <property type="entry name" value="Znf_RING/FYVE/PHD"/>
</dbReference>
<feature type="domain" description="RING-type" evidence="4">
    <location>
        <begin position="384"/>
        <end position="434"/>
    </location>
</feature>
<dbReference type="GO" id="GO:0005634">
    <property type="term" value="C:nucleus"/>
    <property type="evidence" value="ECO:0007669"/>
    <property type="project" value="TreeGrafter"/>
</dbReference>
<dbReference type="PANTHER" id="PTHR45943">
    <property type="entry name" value="E3 UBIQUITIN-PROTEIN LIGASE MYCBP2"/>
    <property type="match status" value="1"/>
</dbReference>
<reference evidence="5 6" key="1">
    <citation type="submission" date="2024-05" db="EMBL/GenBank/DDBJ databases">
        <authorList>
            <person name="Wallberg A."/>
        </authorList>
    </citation>
    <scope>NUCLEOTIDE SEQUENCE [LARGE SCALE GENOMIC DNA]</scope>
</reference>
<dbReference type="PANTHER" id="PTHR45943:SF1">
    <property type="entry name" value="E3 UBIQUITIN-PROTEIN LIGASE MYCBP2"/>
    <property type="match status" value="1"/>
</dbReference>
<dbReference type="GO" id="GO:0008270">
    <property type="term" value="F:zinc ion binding"/>
    <property type="evidence" value="ECO:0007669"/>
    <property type="project" value="UniProtKB-KW"/>
</dbReference>
<keyword evidence="1 3" id="KW-0863">Zinc-finger</keyword>
<dbReference type="EMBL" id="CAXKWB010012574">
    <property type="protein sequence ID" value="CAL4105006.1"/>
    <property type="molecule type" value="Genomic_DNA"/>
</dbReference>
<dbReference type="SMART" id="SM00184">
    <property type="entry name" value="RING"/>
    <property type="match status" value="1"/>
</dbReference>
<evidence type="ECO:0000256" key="1">
    <source>
        <dbReference type="ARBA" id="ARBA00022771"/>
    </source>
</evidence>
<dbReference type="Proteomes" id="UP001497623">
    <property type="component" value="Unassembled WGS sequence"/>
</dbReference>
<evidence type="ECO:0000259" key="4">
    <source>
        <dbReference type="PROSITE" id="PS50089"/>
    </source>
</evidence>
<dbReference type="GO" id="GO:0061630">
    <property type="term" value="F:ubiquitin protein ligase activity"/>
    <property type="evidence" value="ECO:0007669"/>
    <property type="project" value="TreeGrafter"/>
</dbReference>
<evidence type="ECO:0000313" key="5">
    <source>
        <dbReference type="EMBL" id="CAL4105006.1"/>
    </source>
</evidence>
<gene>
    <name evidence="5" type="ORF">MNOR_LOCUS17919</name>
</gene>
<dbReference type="PROSITE" id="PS50089">
    <property type="entry name" value="ZF_RING_2"/>
    <property type="match status" value="1"/>
</dbReference>